<evidence type="ECO:0000256" key="1">
    <source>
        <dbReference type="ARBA" id="ARBA00022485"/>
    </source>
</evidence>
<evidence type="ECO:0000256" key="7">
    <source>
        <dbReference type="SAM" id="SignalP"/>
    </source>
</evidence>
<keyword evidence="1" id="KW-0004">4Fe-4S</keyword>
<evidence type="ECO:0000313" key="8">
    <source>
        <dbReference type="EMBL" id="MFB9751448.1"/>
    </source>
</evidence>
<keyword evidence="7" id="KW-0732">Signal</keyword>
<feature type="region of interest" description="Disordered" evidence="6">
    <location>
        <begin position="33"/>
        <end position="69"/>
    </location>
</feature>
<keyword evidence="2" id="KW-0479">Metal-binding</keyword>
<comment type="caution">
    <text evidence="8">The sequence shown here is derived from an EMBL/GenBank/DDBJ whole genome shotgun (WGS) entry which is preliminary data.</text>
</comment>
<dbReference type="Proteomes" id="UP001589619">
    <property type="component" value="Unassembled WGS sequence"/>
</dbReference>
<proteinExistence type="predicted"/>
<name>A0ABV5VTL5_9BACL</name>
<keyword evidence="9" id="KW-1185">Reference proteome</keyword>
<feature type="chain" id="PRO_5045848042" evidence="7">
    <location>
        <begin position="28"/>
        <end position="542"/>
    </location>
</feature>
<evidence type="ECO:0000256" key="5">
    <source>
        <dbReference type="ARBA" id="ARBA00023014"/>
    </source>
</evidence>
<keyword evidence="3" id="KW-0560">Oxidoreductase</keyword>
<keyword evidence="5" id="KW-0411">Iron-sulfur</keyword>
<evidence type="ECO:0000313" key="9">
    <source>
        <dbReference type="Proteomes" id="UP001589619"/>
    </source>
</evidence>
<dbReference type="InterPro" id="IPR039650">
    <property type="entry name" value="HdrA-like"/>
</dbReference>
<organism evidence="8 9">
    <name type="scientific">Paenibacillus hodogayensis</name>
    <dbReference type="NCBI Taxonomy" id="279208"/>
    <lineage>
        <taxon>Bacteria</taxon>
        <taxon>Bacillati</taxon>
        <taxon>Bacillota</taxon>
        <taxon>Bacilli</taxon>
        <taxon>Bacillales</taxon>
        <taxon>Paenibacillaceae</taxon>
        <taxon>Paenibacillus</taxon>
    </lineage>
</organism>
<dbReference type="PANTHER" id="PTHR43498:SF1">
    <property type="entry name" value="COB--COM HETERODISULFIDE REDUCTASE IRON-SULFUR SUBUNIT A"/>
    <property type="match status" value="1"/>
</dbReference>
<dbReference type="EMBL" id="JBHMAG010000007">
    <property type="protein sequence ID" value="MFB9751448.1"/>
    <property type="molecule type" value="Genomic_DNA"/>
</dbReference>
<gene>
    <name evidence="8" type="ORF">ACFFNY_07695</name>
</gene>
<protein>
    <submittedName>
        <fullName evidence="8">FAD-dependent oxidoreductase</fullName>
    </submittedName>
</protein>
<evidence type="ECO:0000256" key="4">
    <source>
        <dbReference type="ARBA" id="ARBA00023004"/>
    </source>
</evidence>
<dbReference type="Pfam" id="PF12831">
    <property type="entry name" value="FAD_oxidored"/>
    <property type="match status" value="1"/>
</dbReference>
<sequence>MRFNRKTVILASSVLFLVLLFAGWAVIATQGNKPSATGDPVAGQSVPPGSDNPTKTPAKPAPPPEPVIPTEKVDVVMFGSEMEGMYLARAAMDEGLKVKILDPRDEIGGQLIAGEMLFLDETKDEQGRSLVQGRIKPLFDGFKNGKIRKKDEFVRYFDELREGIPLESGIAITSVKTNAPATGAGDSTVASVDYKTKDGTAKRIEAQYWVENTDYAAFASRLNVTRMPGLEAFYGHPDKIEYMSAGMMIKLKNVDWKTFNAHFNGLTAAERSKKYGGGYVNESFAIGLSGMTDRYKPTNDRVFLRGLNAVSQRDGDVLINAFLIYTVDPSDPKSVAEAMELGKKEIPLIVDHFRKSITGWEKTELNGFPDYLYIREYNHYETEYVLKPSDMLGANMFWDNVSIAGYPLDLQGTSLNKWGIEMGRPDKYGMPLRSFLLKKYDNVIMAGKNVGASAIAYGSARIQPNTGLAAESIGVILGQIQGKKKLKELTEADMPALHQLLESKYKIKLTGVKGVNKLAGWTKDELAKLDTGEIVYAQYKRK</sequence>
<accession>A0ABV5VTL5</accession>
<dbReference type="SUPFAM" id="SSF51905">
    <property type="entry name" value="FAD/NAD(P)-binding domain"/>
    <property type="match status" value="1"/>
</dbReference>
<reference evidence="8 9" key="1">
    <citation type="submission" date="2024-09" db="EMBL/GenBank/DDBJ databases">
        <authorList>
            <person name="Sun Q."/>
            <person name="Mori K."/>
        </authorList>
    </citation>
    <scope>NUCLEOTIDE SEQUENCE [LARGE SCALE GENOMIC DNA]</scope>
    <source>
        <strain evidence="8 9">JCM 12520</strain>
    </source>
</reference>
<dbReference type="PANTHER" id="PTHR43498">
    <property type="entry name" value="FERREDOXIN:COB-COM HETERODISULFIDE REDUCTASE SUBUNIT A"/>
    <property type="match status" value="1"/>
</dbReference>
<evidence type="ECO:0000256" key="3">
    <source>
        <dbReference type="ARBA" id="ARBA00023002"/>
    </source>
</evidence>
<dbReference type="InterPro" id="IPR036188">
    <property type="entry name" value="FAD/NAD-bd_sf"/>
</dbReference>
<evidence type="ECO:0000256" key="2">
    <source>
        <dbReference type="ARBA" id="ARBA00022723"/>
    </source>
</evidence>
<dbReference type="RefSeq" id="WP_344911965.1">
    <property type="nucleotide sequence ID" value="NZ_BAAAYO010000010.1"/>
</dbReference>
<evidence type="ECO:0000256" key="6">
    <source>
        <dbReference type="SAM" id="MobiDB-lite"/>
    </source>
</evidence>
<keyword evidence="4" id="KW-0408">Iron</keyword>
<feature type="signal peptide" evidence="7">
    <location>
        <begin position="1"/>
        <end position="27"/>
    </location>
</feature>
<dbReference type="Gene3D" id="3.50.50.60">
    <property type="entry name" value="FAD/NAD(P)-binding domain"/>
    <property type="match status" value="1"/>
</dbReference>